<sequence length="289" mass="31709">MKKGRIIKALASAMALTFLVSGCGTPGESSKSSSTAGESTASSSTAAVEQSWDKVKEKGELVLGLDENFPPMGFRDEDNNIVGYDIDLAKEVASRLGVKLTIQPINWESKDQELNTGNIDCIWNGFSINEERKQNILFSDPYMKNNQVVVVMADSKYNTLADLKGKSVSLQAQSSAADALDKNTDFKSSLKDVVELKDNTLCLMDLKTGNTDGVVMDEVVARYQIKMNSEKYRILDESLAAEEYGVGFRKGDVQLMTKVNDTLKAMAKDGKITEISNKWFGKDISIIVK</sequence>
<evidence type="ECO:0000313" key="9">
    <source>
        <dbReference type="Proteomes" id="UP000016860"/>
    </source>
</evidence>
<dbReference type="Pfam" id="PF00497">
    <property type="entry name" value="SBP_bac_3"/>
    <property type="match status" value="1"/>
</dbReference>
<evidence type="ECO:0000256" key="1">
    <source>
        <dbReference type="ARBA" id="ARBA00004196"/>
    </source>
</evidence>
<evidence type="ECO:0000313" key="8">
    <source>
        <dbReference type="EMBL" id="EPR10421.1"/>
    </source>
</evidence>
<dbReference type="SUPFAM" id="SSF53850">
    <property type="entry name" value="Periplasmic binding protein-like II"/>
    <property type="match status" value="1"/>
</dbReference>
<name>U4QZY0_9FIRM</name>
<evidence type="ECO:0000259" key="7">
    <source>
        <dbReference type="SMART" id="SM00062"/>
    </source>
</evidence>
<evidence type="ECO:0000256" key="2">
    <source>
        <dbReference type="ARBA" id="ARBA00010333"/>
    </source>
</evidence>
<reference evidence="8 9" key="1">
    <citation type="journal article" date="2013" name="Genome Announc.">
        <title>Draft Genome Sequence of the Cellulolytic Bacterium Clostridium papyrosolvens C7 (ATCC 700395).</title>
        <authorList>
            <person name="Zepeda V."/>
            <person name="Dassa B."/>
            <person name="Borovok I."/>
            <person name="Lamed R."/>
            <person name="Bayer E.A."/>
            <person name="Cate J.H."/>
        </authorList>
    </citation>
    <scope>NUCLEOTIDE SEQUENCE [LARGE SCALE GENOMIC DNA]</scope>
    <source>
        <strain evidence="8 9">C7</strain>
    </source>
</reference>
<dbReference type="PROSITE" id="PS51257">
    <property type="entry name" value="PROKAR_LIPOPROTEIN"/>
    <property type="match status" value="1"/>
</dbReference>
<accession>U4QZY0</accession>
<dbReference type="InterPro" id="IPR018313">
    <property type="entry name" value="SBP_3_CS"/>
</dbReference>
<proteinExistence type="inferred from homology"/>
<gene>
    <name evidence="8" type="ORF">L323_13590</name>
</gene>
<keyword evidence="3 6" id="KW-0732">Signal</keyword>
<evidence type="ECO:0000256" key="3">
    <source>
        <dbReference type="ARBA" id="ARBA00022729"/>
    </source>
</evidence>
<evidence type="ECO:0000256" key="5">
    <source>
        <dbReference type="SAM" id="MobiDB-lite"/>
    </source>
</evidence>
<dbReference type="Gene3D" id="3.40.190.10">
    <property type="entry name" value="Periplasmic binding protein-like II"/>
    <property type="match status" value="2"/>
</dbReference>
<feature type="domain" description="Solute-binding protein family 3/N-terminal" evidence="7">
    <location>
        <begin position="60"/>
        <end position="283"/>
    </location>
</feature>
<dbReference type="PROSITE" id="PS01039">
    <property type="entry name" value="SBP_BACTERIAL_3"/>
    <property type="match status" value="1"/>
</dbReference>
<dbReference type="AlphaFoldDB" id="U4QZY0"/>
<feature type="compositionally biased region" description="Low complexity" evidence="5">
    <location>
        <begin position="26"/>
        <end position="50"/>
    </location>
</feature>
<dbReference type="Proteomes" id="UP000016860">
    <property type="component" value="Unassembled WGS sequence"/>
</dbReference>
<dbReference type="STRING" id="1330534.L323_13590"/>
<feature type="chain" id="PRO_5039331482" evidence="6">
    <location>
        <begin position="23"/>
        <end position="289"/>
    </location>
</feature>
<evidence type="ECO:0000256" key="6">
    <source>
        <dbReference type="SAM" id="SignalP"/>
    </source>
</evidence>
<organism evidence="8 9">
    <name type="scientific">Ruminiclostridium papyrosolvens C7</name>
    <dbReference type="NCBI Taxonomy" id="1330534"/>
    <lineage>
        <taxon>Bacteria</taxon>
        <taxon>Bacillati</taxon>
        <taxon>Bacillota</taxon>
        <taxon>Clostridia</taxon>
        <taxon>Eubacteriales</taxon>
        <taxon>Oscillospiraceae</taxon>
        <taxon>Ruminiclostridium</taxon>
    </lineage>
</organism>
<dbReference type="EMBL" id="ATAY01000063">
    <property type="protein sequence ID" value="EPR10421.1"/>
    <property type="molecule type" value="Genomic_DNA"/>
</dbReference>
<dbReference type="SMART" id="SM00062">
    <property type="entry name" value="PBPb"/>
    <property type="match status" value="1"/>
</dbReference>
<dbReference type="PANTHER" id="PTHR35936:SF34">
    <property type="entry name" value="ABC TRANSPORTER EXTRACELLULAR-BINDING PROTEIN YCKB-RELATED"/>
    <property type="match status" value="1"/>
</dbReference>
<dbReference type="OrthoDB" id="9775197at2"/>
<comment type="subcellular location">
    <subcellularLocation>
        <location evidence="1">Cell envelope</location>
    </subcellularLocation>
</comment>
<evidence type="ECO:0000256" key="4">
    <source>
        <dbReference type="RuleBase" id="RU003744"/>
    </source>
</evidence>
<dbReference type="PANTHER" id="PTHR35936">
    <property type="entry name" value="MEMBRANE-BOUND LYTIC MUREIN TRANSGLYCOSYLASE F"/>
    <property type="match status" value="1"/>
</dbReference>
<dbReference type="InterPro" id="IPR001638">
    <property type="entry name" value="Solute-binding_3/MltF_N"/>
</dbReference>
<protein>
    <submittedName>
        <fullName evidence="8">Amino acid ABC transporter substrate-binding protein</fullName>
    </submittedName>
</protein>
<dbReference type="CDD" id="cd00996">
    <property type="entry name" value="PBP2_AatB_like"/>
    <property type="match status" value="1"/>
</dbReference>
<feature type="signal peptide" evidence="6">
    <location>
        <begin position="1"/>
        <end position="22"/>
    </location>
</feature>
<dbReference type="RefSeq" id="WP_020816189.1">
    <property type="nucleotide sequence ID" value="NZ_ATAY01000063.1"/>
</dbReference>
<feature type="region of interest" description="Disordered" evidence="5">
    <location>
        <begin position="25"/>
        <end position="52"/>
    </location>
</feature>
<dbReference type="GO" id="GO:0030313">
    <property type="term" value="C:cell envelope"/>
    <property type="evidence" value="ECO:0007669"/>
    <property type="project" value="UniProtKB-SubCell"/>
</dbReference>
<dbReference type="PATRIC" id="fig|1330534.3.peg.2699"/>
<comment type="similarity">
    <text evidence="2 4">Belongs to the bacterial solute-binding protein 3 family.</text>
</comment>
<comment type="caution">
    <text evidence="8">The sequence shown here is derived from an EMBL/GenBank/DDBJ whole genome shotgun (WGS) entry which is preliminary data.</text>
</comment>